<feature type="transmembrane region" description="Helical" evidence="1">
    <location>
        <begin position="128"/>
        <end position="146"/>
    </location>
</feature>
<organism evidence="4 5">
    <name type="scientific">Pedobacter zeae</name>
    <dbReference type="NCBI Taxonomy" id="1737356"/>
    <lineage>
        <taxon>Bacteria</taxon>
        <taxon>Pseudomonadati</taxon>
        <taxon>Bacteroidota</taxon>
        <taxon>Sphingobacteriia</taxon>
        <taxon>Sphingobacteriales</taxon>
        <taxon>Sphingobacteriaceae</taxon>
        <taxon>Pedobacter</taxon>
    </lineage>
</organism>
<reference evidence="6" key="2">
    <citation type="journal article" date="2019" name="Int. J. Syst. Evol. Microbiol.">
        <title>The Global Catalogue of Microorganisms (GCM) 10K type strain sequencing project: providing services to taxonomists for standard genome sequencing and annotation.</title>
        <authorList>
            <consortium name="The Broad Institute Genomics Platform"/>
            <consortium name="The Broad Institute Genome Sequencing Center for Infectious Disease"/>
            <person name="Wu L."/>
            <person name="Ma J."/>
        </authorList>
    </citation>
    <scope>NUCLEOTIDE SEQUENCE [LARGE SCALE GENOMIC DNA]</scope>
    <source>
        <strain evidence="6">CGMCC 1.15287</strain>
    </source>
</reference>
<dbReference type="PANTHER" id="PTHR34220">
    <property type="entry name" value="SENSOR HISTIDINE KINASE YPDA"/>
    <property type="match status" value="1"/>
</dbReference>
<keyword evidence="1" id="KW-0812">Transmembrane</keyword>
<dbReference type="GO" id="GO:0016020">
    <property type="term" value="C:membrane"/>
    <property type="evidence" value="ECO:0007669"/>
    <property type="project" value="InterPro"/>
</dbReference>
<evidence type="ECO:0000313" key="4">
    <source>
        <dbReference type="EMBL" id="MBB4107454.1"/>
    </source>
</evidence>
<reference evidence="3" key="4">
    <citation type="submission" date="2024-05" db="EMBL/GenBank/DDBJ databases">
        <authorList>
            <person name="Sun Q."/>
            <person name="Zhou Y."/>
        </authorList>
    </citation>
    <scope>NUCLEOTIDE SEQUENCE</scope>
    <source>
        <strain evidence="3">CGMCC 1.15287</strain>
    </source>
</reference>
<dbReference type="AlphaFoldDB" id="A0A7W6P610"/>
<dbReference type="Proteomes" id="UP000642938">
    <property type="component" value="Unassembled WGS sequence"/>
</dbReference>
<keyword evidence="1" id="KW-1133">Transmembrane helix</keyword>
<evidence type="ECO:0000259" key="2">
    <source>
        <dbReference type="Pfam" id="PF06580"/>
    </source>
</evidence>
<reference evidence="3" key="1">
    <citation type="journal article" date="2014" name="Int. J. Syst. Evol. Microbiol.">
        <title>Complete genome of a new Firmicutes species belonging to the dominant human colonic microbiota ('Ruminococcus bicirculans') reveals two chromosomes and a selective capacity to utilize plant glucans.</title>
        <authorList>
            <consortium name="NISC Comparative Sequencing Program"/>
            <person name="Wegmann U."/>
            <person name="Louis P."/>
            <person name="Goesmann A."/>
            <person name="Henrissat B."/>
            <person name="Duncan S.H."/>
            <person name="Flint H.J."/>
        </authorList>
    </citation>
    <scope>NUCLEOTIDE SEQUENCE</scope>
    <source>
        <strain evidence="3">CGMCC 1.15287</strain>
    </source>
</reference>
<evidence type="ECO:0000256" key="1">
    <source>
        <dbReference type="SAM" id="Phobius"/>
    </source>
</evidence>
<proteinExistence type="predicted"/>
<sequence length="362" mass="41639">MNLLVNLILLILVLRLSFDKKVMHFLVNGRWPGLIIIQHIVFWLVFLSVSGYIYLNFWDLKEAALRLLFMLCINIPVYLLCFSVLVPAYYQTKRYGEYVRYIAAIFVISSLVRILIEPQLFGAEINGGYLFMIYLMQIIIILVPSIQGISKYKLIAERELAELSLRKKEADLELLKSKINPHFLFNTLNNIYSHSYATDGSSANLIKQLSLLMQYTTYEISKNTIPVERELQMIIALNSLYQLKHGSELDIVLSFPDNNLFEIVEIPPTIYLTLFENAIKYAAIGSDKTARIKASVSISDVQLEFYIENSISNKIIDSDDTTYRGVGMKVLENILENHYQSNYKFESSNDGSVYKAILNIYL</sequence>
<dbReference type="GO" id="GO:0000155">
    <property type="term" value="F:phosphorelay sensor kinase activity"/>
    <property type="evidence" value="ECO:0007669"/>
    <property type="project" value="InterPro"/>
</dbReference>
<feature type="transmembrane region" description="Helical" evidence="1">
    <location>
        <begin position="67"/>
        <end position="86"/>
    </location>
</feature>
<evidence type="ECO:0000313" key="5">
    <source>
        <dbReference type="Proteomes" id="UP000532273"/>
    </source>
</evidence>
<comment type="caution">
    <text evidence="4">The sequence shown here is derived from an EMBL/GenBank/DDBJ whole genome shotgun (WGS) entry which is preliminary data.</text>
</comment>
<feature type="transmembrane region" description="Helical" evidence="1">
    <location>
        <begin position="98"/>
        <end position="116"/>
    </location>
</feature>
<protein>
    <submittedName>
        <fullName evidence="3 4">Sensor histidine kinase</fullName>
    </submittedName>
</protein>
<dbReference type="Pfam" id="PF06580">
    <property type="entry name" value="His_kinase"/>
    <property type="match status" value="1"/>
</dbReference>
<dbReference type="Proteomes" id="UP000532273">
    <property type="component" value="Unassembled WGS sequence"/>
</dbReference>
<keyword evidence="1" id="KW-0472">Membrane</keyword>
<evidence type="ECO:0000313" key="3">
    <source>
        <dbReference type="EMBL" id="GGG99225.1"/>
    </source>
</evidence>
<dbReference type="EMBL" id="BMHZ01000001">
    <property type="protein sequence ID" value="GGG99225.1"/>
    <property type="molecule type" value="Genomic_DNA"/>
</dbReference>
<keyword evidence="4" id="KW-0418">Kinase</keyword>
<name>A0A7W6P610_9SPHI</name>
<dbReference type="InterPro" id="IPR050640">
    <property type="entry name" value="Bact_2-comp_sensor_kinase"/>
</dbReference>
<keyword evidence="6" id="KW-1185">Reference proteome</keyword>
<feature type="transmembrane region" description="Helical" evidence="1">
    <location>
        <begin position="35"/>
        <end position="55"/>
    </location>
</feature>
<evidence type="ECO:0000313" key="6">
    <source>
        <dbReference type="Proteomes" id="UP000642938"/>
    </source>
</evidence>
<dbReference type="InterPro" id="IPR010559">
    <property type="entry name" value="Sig_transdc_His_kin_internal"/>
</dbReference>
<dbReference type="PANTHER" id="PTHR34220:SF7">
    <property type="entry name" value="SENSOR HISTIDINE KINASE YPDA"/>
    <property type="match status" value="1"/>
</dbReference>
<gene>
    <name evidence="3" type="ORF">GCM10007422_11930</name>
    <name evidence="4" type="ORF">GGQ60_001435</name>
</gene>
<dbReference type="EMBL" id="JACIEF010000002">
    <property type="protein sequence ID" value="MBB4107454.1"/>
    <property type="molecule type" value="Genomic_DNA"/>
</dbReference>
<keyword evidence="4" id="KW-0808">Transferase</keyword>
<dbReference type="RefSeq" id="WP_183761486.1">
    <property type="nucleotide sequence ID" value="NZ_BMHZ01000001.1"/>
</dbReference>
<feature type="domain" description="Signal transduction histidine kinase internal region" evidence="2">
    <location>
        <begin position="170"/>
        <end position="247"/>
    </location>
</feature>
<reference evidence="4 5" key="3">
    <citation type="submission" date="2020-08" db="EMBL/GenBank/DDBJ databases">
        <title>Genomic Encyclopedia of Type Strains, Phase IV (KMG-IV): sequencing the most valuable type-strain genomes for metagenomic binning, comparative biology and taxonomic classification.</title>
        <authorList>
            <person name="Goeker M."/>
        </authorList>
    </citation>
    <scope>NUCLEOTIDE SEQUENCE [LARGE SCALE GENOMIC DNA]</scope>
    <source>
        <strain evidence="4 5">DSM 100774</strain>
    </source>
</reference>
<accession>A0A7W6P610</accession>